<feature type="compositionally biased region" description="Polar residues" evidence="1">
    <location>
        <begin position="350"/>
        <end position="372"/>
    </location>
</feature>
<feature type="compositionally biased region" description="Polar residues" evidence="1">
    <location>
        <begin position="399"/>
        <end position="417"/>
    </location>
</feature>
<feature type="compositionally biased region" description="Polar residues" evidence="1">
    <location>
        <begin position="39"/>
        <end position="48"/>
    </location>
</feature>
<name>A0AAN7ZCZ6_9PEZI</name>
<organism evidence="2 3">
    <name type="scientific">Xylaria bambusicola</name>
    <dbReference type="NCBI Taxonomy" id="326684"/>
    <lineage>
        <taxon>Eukaryota</taxon>
        <taxon>Fungi</taxon>
        <taxon>Dikarya</taxon>
        <taxon>Ascomycota</taxon>
        <taxon>Pezizomycotina</taxon>
        <taxon>Sordariomycetes</taxon>
        <taxon>Xylariomycetidae</taxon>
        <taxon>Xylariales</taxon>
        <taxon>Xylariaceae</taxon>
        <taxon>Xylaria</taxon>
    </lineage>
</organism>
<feature type="compositionally biased region" description="Low complexity" evidence="1">
    <location>
        <begin position="225"/>
        <end position="236"/>
    </location>
</feature>
<dbReference type="Proteomes" id="UP001305414">
    <property type="component" value="Unassembled WGS sequence"/>
</dbReference>
<gene>
    <name evidence="2" type="ORF">RRF57_010416</name>
</gene>
<dbReference type="AlphaFoldDB" id="A0AAN7ZCZ6"/>
<evidence type="ECO:0000313" key="2">
    <source>
        <dbReference type="EMBL" id="KAK5634703.1"/>
    </source>
</evidence>
<dbReference type="EMBL" id="JAWHQM010000043">
    <property type="protein sequence ID" value="KAK5634703.1"/>
    <property type="molecule type" value="Genomic_DNA"/>
</dbReference>
<feature type="compositionally biased region" description="Polar residues" evidence="1">
    <location>
        <begin position="66"/>
        <end position="84"/>
    </location>
</feature>
<feature type="compositionally biased region" description="Pro residues" evidence="1">
    <location>
        <begin position="263"/>
        <end position="278"/>
    </location>
</feature>
<evidence type="ECO:0000313" key="3">
    <source>
        <dbReference type="Proteomes" id="UP001305414"/>
    </source>
</evidence>
<proteinExistence type="predicted"/>
<comment type="caution">
    <text evidence="2">The sequence shown here is derived from an EMBL/GenBank/DDBJ whole genome shotgun (WGS) entry which is preliminary data.</text>
</comment>
<feature type="compositionally biased region" description="Basic and acidic residues" evidence="1">
    <location>
        <begin position="26"/>
        <end position="38"/>
    </location>
</feature>
<feature type="compositionally biased region" description="Polar residues" evidence="1">
    <location>
        <begin position="382"/>
        <end position="391"/>
    </location>
</feature>
<protein>
    <submittedName>
        <fullName evidence="2">Uncharacterized protein</fullName>
    </submittedName>
</protein>
<reference evidence="2 3" key="1">
    <citation type="submission" date="2023-10" db="EMBL/GenBank/DDBJ databases">
        <title>Draft genome sequence of Xylaria bambusicola isolate GMP-LS, the root and basal stem rot pathogen of sugarcane in Indonesia.</title>
        <authorList>
            <person name="Selvaraj P."/>
            <person name="Muralishankar V."/>
            <person name="Muruganantham S."/>
            <person name="Sp S."/>
            <person name="Haryani S."/>
            <person name="Lau K.J.X."/>
            <person name="Naqvi N.I."/>
        </authorList>
    </citation>
    <scope>NUCLEOTIDE SEQUENCE [LARGE SCALE GENOMIC DNA]</scope>
    <source>
        <strain evidence="2">GMP-LS</strain>
    </source>
</reference>
<keyword evidence="3" id="KW-1185">Reference proteome</keyword>
<sequence>MDPHQPQKCKWIGGCPNNTILGGPHCQDHRRQYYESRHPQPNKNDSFRSSSSIPSIPKDSAATRLVNGSTENGLLNSPYSSRVSSPKLDKKQLQENFTARKSVKSSLSSGQPQVSPVPPIHMLPSDLPSANPRPVKRQRVSGVPNLSEPRPKSNSSFSENGIPPLSKRGMLRQSEERTYKLSAIDDFALRPKKKDAVIESARSNAYNDQRQPSRGDIRPSSSGRQPAPASNQQPQSTGLDGVAHPVSPVIIADDSGSTLSRPKPQPQPQPQPQPPPRSSIPNGIPGVGRLIPKPSPDGQTELPREKGNVVTPNSKQGREGPIQPGGVAQVKHGPSASVEQALKNLHAQKAPQSTIPSPPTVQATSRPRQLNGLSPKPPGNKQRVTGSTQKNGLGPVHVDSSNTSTHPQLPPTKQHQPVNGIHQASVEEGNSIPIKGWTPINLVRKDSKPEQSTIKRVAKTKQITPAPEAINPVPQEIRVVPADQNYNIQSPVPSVQNMQSTPVTTPVTVTETSQPPSTSSQGPLSGLLGGREWKKMSPEERRLFWVAQHDADAFDAQIYSENNRPFRPGDELFGLPEDELPPRPKRAATHFDYIDPRPTVPVYRFEEWYEKKQDEIKSRGNRKANFGKAVKRLAQQKREAFNLSQKKHTAVPQRVQDNPKWLAALDVLKQIEAQNRAKKRRTRLAKDKWTPASANDYFFACRHGIKQLAIDD</sequence>
<feature type="compositionally biased region" description="Low complexity" evidence="1">
    <location>
        <begin position="105"/>
        <end position="114"/>
    </location>
</feature>
<accession>A0AAN7ZCZ6</accession>
<feature type="compositionally biased region" description="Low complexity" evidence="1">
    <location>
        <begin position="506"/>
        <end position="526"/>
    </location>
</feature>
<feature type="compositionally biased region" description="Polar residues" evidence="1">
    <location>
        <begin position="201"/>
        <end position="210"/>
    </location>
</feature>
<feature type="region of interest" description="Disordered" evidence="1">
    <location>
        <begin position="506"/>
        <end position="528"/>
    </location>
</feature>
<feature type="region of interest" description="Disordered" evidence="1">
    <location>
        <begin position="22"/>
        <end position="467"/>
    </location>
</feature>
<evidence type="ECO:0000256" key="1">
    <source>
        <dbReference type="SAM" id="MobiDB-lite"/>
    </source>
</evidence>